<organism evidence="2 3">
    <name type="scientific">Diaporthe helianthi</name>
    <dbReference type="NCBI Taxonomy" id="158607"/>
    <lineage>
        <taxon>Eukaryota</taxon>
        <taxon>Fungi</taxon>
        <taxon>Dikarya</taxon>
        <taxon>Ascomycota</taxon>
        <taxon>Pezizomycotina</taxon>
        <taxon>Sordariomycetes</taxon>
        <taxon>Sordariomycetidae</taxon>
        <taxon>Diaporthales</taxon>
        <taxon>Diaporthaceae</taxon>
        <taxon>Diaporthe</taxon>
    </lineage>
</organism>
<feature type="compositionally biased region" description="Polar residues" evidence="1">
    <location>
        <begin position="214"/>
        <end position="235"/>
    </location>
</feature>
<comment type="caution">
    <text evidence="2">The sequence shown here is derived from an EMBL/GenBank/DDBJ whole genome shotgun (WGS) entry which is preliminary data.</text>
</comment>
<sequence>MTTDTGRTKVDPARIDCVSTTPDSDVDRDFNCGAPADIKQILHFLTFTLKQSIIQTVNTSFQSLRCPPTAFRIGQWLIRQVHGMDRPRRSSRLPAPRLPFRKRPVISAPIGPVQHNGRMILPSRSVTTSKISGNYVFGEVVSGGQKDKVDETKRKATPLVSALEDSTPRQLSKSRTFNVLSGITSSFSRSSLASNRRNTASSNGSSASLAPATTADTSLSKTPTSSQLPISRSGQVSLGSHKTDLHLSNDPCCVYTEQPSAYWSGRFISLHDKFLAECLTSNNLQSLLGAKDDRSTALNKHIQPHLLQDPQYARFNTRLPPSTTSAAILQQTGVGSGPIGDISGSQGSETYAADAKLLLDDDDRCKRVFFHLEAFCATEEARRSLFAFQQDFARKERRPKLLPKGGTMGDRNLGSYISRMGATAVKKATESICKNPISLCDNSQAVLNLARKIQSNVTSAAHPSQFYRILPAERHQDVASPG</sequence>
<feature type="region of interest" description="Disordered" evidence="1">
    <location>
        <begin position="191"/>
        <end position="235"/>
    </location>
</feature>
<evidence type="ECO:0000313" key="2">
    <source>
        <dbReference type="EMBL" id="POS75384.1"/>
    </source>
</evidence>
<reference evidence="2" key="1">
    <citation type="submission" date="2017-09" db="EMBL/GenBank/DDBJ databases">
        <title>Polyketide synthases of a Diaporthe helianthi virulent isolate.</title>
        <authorList>
            <person name="Baroncelli R."/>
        </authorList>
    </citation>
    <scope>NUCLEOTIDE SEQUENCE [LARGE SCALE GENOMIC DNA]</scope>
    <source>
        <strain evidence="2">7/96</strain>
    </source>
</reference>
<gene>
    <name evidence="2" type="ORF">DHEL01_v206220</name>
</gene>
<keyword evidence="3" id="KW-1185">Reference proteome</keyword>
<dbReference type="Proteomes" id="UP000094444">
    <property type="component" value="Unassembled WGS sequence"/>
</dbReference>
<dbReference type="InParanoid" id="A0A2P5HYP7"/>
<evidence type="ECO:0000313" key="3">
    <source>
        <dbReference type="Proteomes" id="UP000094444"/>
    </source>
</evidence>
<dbReference type="AlphaFoldDB" id="A0A2P5HYP7"/>
<accession>A0A2P5HYP7</accession>
<feature type="compositionally biased region" description="Low complexity" evidence="1">
    <location>
        <begin position="191"/>
        <end position="208"/>
    </location>
</feature>
<protein>
    <submittedName>
        <fullName evidence="2">Uncharacterized protein</fullName>
    </submittedName>
</protein>
<dbReference type="EMBL" id="MAVT02000494">
    <property type="protein sequence ID" value="POS75384.1"/>
    <property type="molecule type" value="Genomic_DNA"/>
</dbReference>
<proteinExistence type="predicted"/>
<name>A0A2P5HYP7_DIAHE</name>
<dbReference type="OrthoDB" id="3557758at2759"/>
<evidence type="ECO:0000256" key="1">
    <source>
        <dbReference type="SAM" id="MobiDB-lite"/>
    </source>
</evidence>